<name>A0A835AIL8_9POAL</name>
<gene>
    <name evidence="1" type="ORF">HU200_058044</name>
</gene>
<dbReference type="OrthoDB" id="715277at2759"/>
<organism evidence="1 2">
    <name type="scientific">Digitaria exilis</name>
    <dbReference type="NCBI Taxonomy" id="1010633"/>
    <lineage>
        <taxon>Eukaryota</taxon>
        <taxon>Viridiplantae</taxon>
        <taxon>Streptophyta</taxon>
        <taxon>Embryophyta</taxon>
        <taxon>Tracheophyta</taxon>
        <taxon>Spermatophyta</taxon>
        <taxon>Magnoliopsida</taxon>
        <taxon>Liliopsida</taxon>
        <taxon>Poales</taxon>
        <taxon>Poaceae</taxon>
        <taxon>PACMAD clade</taxon>
        <taxon>Panicoideae</taxon>
        <taxon>Panicodae</taxon>
        <taxon>Paniceae</taxon>
        <taxon>Anthephorinae</taxon>
        <taxon>Digitaria</taxon>
    </lineage>
</organism>
<accession>A0A835AIL8</accession>
<dbReference type="EMBL" id="JACEFO010002446">
    <property type="protein sequence ID" value="KAF8659962.1"/>
    <property type="molecule type" value="Genomic_DNA"/>
</dbReference>
<keyword evidence="2" id="KW-1185">Reference proteome</keyword>
<sequence>MSLRIGLDMYTKEYCHLKSMGMLSWPAYKEEQCELDRLLQIIYRSIRVYRQRRLEAGFFTFRKTAELSWRI</sequence>
<dbReference type="Proteomes" id="UP000636709">
    <property type="component" value="Unassembled WGS sequence"/>
</dbReference>
<dbReference type="AlphaFoldDB" id="A0A835AIL8"/>
<evidence type="ECO:0000313" key="2">
    <source>
        <dbReference type="Proteomes" id="UP000636709"/>
    </source>
</evidence>
<proteinExistence type="predicted"/>
<protein>
    <submittedName>
        <fullName evidence="1">Uncharacterized protein</fullName>
    </submittedName>
</protein>
<reference evidence="1" key="1">
    <citation type="submission" date="2020-07" db="EMBL/GenBank/DDBJ databases">
        <title>Genome sequence and genetic diversity analysis of an under-domesticated orphan crop, white fonio (Digitaria exilis).</title>
        <authorList>
            <person name="Bennetzen J.L."/>
            <person name="Chen S."/>
            <person name="Ma X."/>
            <person name="Wang X."/>
            <person name="Yssel A.E.J."/>
            <person name="Chaluvadi S.R."/>
            <person name="Johnson M."/>
            <person name="Gangashetty P."/>
            <person name="Hamidou F."/>
            <person name="Sanogo M.D."/>
            <person name="Zwaenepoel A."/>
            <person name="Wallace J."/>
            <person name="Van De Peer Y."/>
            <person name="Van Deynze A."/>
        </authorList>
    </citation>
    <scope>NUCLEOTIDE SEQUENCE</scope>
    <source>
        <tissue evidence="1">Leaves</tissue>
    </source>
</reference>
<evidence type="ECO:0000313" key="1">
    <source>
        <dbReference type="EMBL" id="KAF8659962.1"/>
    </source>
</evidence>
<comment type="caution">
    <text evidence="1">The sequence shown here is derived from an EMBL/GenBank/DDBJ whole genome shotgun (WGS) entry which is preliminary data.</text>
</comment>